<keyword evidence="1 3" id="KW-0238">DNA-binding</keyword>
<dbReference type="EMBL" id="CP063453">
    <property type="protein sequence ID" value="QOW01977.1"/>
    <property type="molecule type" value="Genomic_DNA"/>
</dbReference>
<dbReference type="Proteomes" id="UP000593818">
    <property type="component" value="Plasmid pSID"/>
</dbReference>
<keyword evidence="6" id="KW-0614">Plasmid</keyword>
<dbReference type="GO" id="GO:0015074">
    <property type="term" value="P:DNA integration"/>
    <property type="evidence" value="ECO:0007669"/>
    <property type="project" value="InterPro"/>
</dbReference>
<evidence type="ECO:0000259" key="4">
    <source>
        <dbReference type="PROSITE" id="PS51898"/>
    </source>
</evidence>
<dbReference type="InterPro" id="IPR002104">
    <property type="entry name" value="Integrase_catalytic"/>
</dbReference>
<dbReference type="Gene3D" id="1.10.150.130">
    <property type="match status" value="1"/>
</dbReference>
<dbReference type="PANTHER" id="PTHR34605">
    <property type="entry name" value="PHAGE_INTEGRASE DOMAIN-CONTAINING PROTEIN"/>
    <property type="match status" value="1"/>
</dbReference>
<feature type="domain" description="Core-binding (CB)" evidence="5">
    <location>
        <begin position="25"/>
        <end position="120"/>
    </location>
</feature>
<dbReference type="PROSITE" id="PS51900">
    <property type="entry name" value="CB"/>
    <property type="match status" value="1"/>
</dbReference>
<dbReference type="InterPro" id="IPR010998">
    <property type="entry name" value="Integrase_recombinase_N"/>
</dbReference>
<dbReference type="GO" id="GO:0006310">
    <property type="term" value="P:DNA recombination"/>
    <property type="evidence" value="ECO:0007669"/>
    <property type="project" value="UniProtKB-KW"/>
</dbReference>
<evidence type="ECO:0000259" key="5">
    <source>
        <dbReference type="PROSITE" id="PS51900"/>
    </source>
</evidence>
<accession>A0A7M2XVW4</accession>
<dbReference type="InterPro" id="IPR044068">
    <property type="entry name" value="CB"/>
</dbReference>
<dbReference type="SUPFAM" id="SSF56349">
    <property type="entry name" value="DNA breaking-rejoining enzymes"/>
    <property type="match status" value="1"/>
</dbReference>
<protein>
    <submittedName>
        <fullName evidence="6">Tyrosine-type recombinase/integrase</fullName>
    </submittedName>
</protein>
<dbReference type="Gene3D" id="1.10.443.10">
    <property type="entry name" value="Intergrase catalytic core"/>
    <property type="match status" value="1"/>
</dbReference>
<dbReference type="InterPro" id="IPR011010">
    <property type="entry name" value="DNA_brk_join_enz"/>
</dbReference>
<dbReference type="PANTHER" id="PTHR34605:SF3">
    <property type="entry name" value="P CELL-TYPE AGGLUTINATION PROTEIN MAP4-LIKE-RELATED"/>
    <property type="match status" value="1"/>
</dbReference>
<dbReference type="InterPro" id="IPR013762">
    <property type="entry name" value="Integrase-like_cat_sf"/>
</dbReference>
<reference evidence="6 7" key="1">
    <citation type="submission" date="2020-10" db="EMBL/GenBank/DDBJ databases">
        <title>Whole genome sequence of oil-degrading bacteria Rhodococcus pyridinivorans strain 5Ap.</title>
        <authorList>
            <person name="Akhremchuk A.E."/>
            <person name="Valentovich L.N."/>
            <person name="Charniauskaya M.I."/>
            <person name="Bukliarevich H.A."/>
            <person name="Titok M.A."/>
        </authorList>
    </citation>
    <scope>NUCLEOTIDE SEQUENCE [LARGE SCALE GENOMIC DNA]</scope>
    <source>
        <strain evidence="6 7">5Ap</strain>
        <plasmid evidence="6 7">pSID</plasmid>
    </source>
</reference>
<dbReference type="SUPFAM" id="SSF47823">
    <property type="entry name" value="lambda integrase-like, N-terminal domain"/>
    <property type="match status" value="1"/>
</dbReference>
<dbReference type="Pfam" id="PF00589">
    <property type="entry name" value="Phage_integrase"/>
    <property type="match status" value="1"/>
</dbReference>
<dbReference type="PROSITE" id="PS51898">
    <property type="entry name" value="TYR_RECOMBINASE"/>
    <property type="match status" value="1"/>
</dbReference>
<proteinExistence type="predicted"/>
<evidence type="ECO:0000313" key="6">
    <source>
        <dbReference type="EMBL" id="QOW01977.1"/>
    </source>
</evidence>
<name>A0A7M2XVW4_9NOCA</name>
<gene>
    <name evidence="6" type="ORF">INP59_26760</name>
</gene>
<dbReference type="AlphaFoldDB" id="A0A7M2XVW4"/>
<geneLocation type="plasmid" evidence="6 7">
    <name>pSID</name>
</geneLocation>
<keyword evidence="2" id="KW-0233">DNA recombination</keyword>
<evidence type="ECO:0000256" key="2">
    <source>
        <dbReference type="ARBA" id="ARBA00023172"/>
    </source>
</evidence>
<organism evidence="6 7">
    <name type="scientific">Rhodococcus pyridinivorans</name>
    <dbReference type="NCBI Taxonomy" id="103816"/>
    <lineage>
        <taxon>Bacteria</taxon>
        <taxon>Bacillati</taxon>
        <taxon>Actinomycetota</taxon>
        <taxon>Actinomycetes</taxon>
        <taxon>Mycobacteriales</taxon>
        <taxon>Nocardiaceae</taxon>
        <taxon>Rhodococcus</taxon>
    </lineage>
</organism>
<feature type="domain" description="Tyr recombinase" evidence="4">
    <location>
        <begin position="150"/>
        <end position="390"/>
    </location>
</feature>
<sequence>MTTEHVLGESILAASTPVAAGNPELSTAPVLSAESKARIVAVLEQRHSPSTARNYRQDWEKFTAWCSAHGHISIPAHPAVVADYLTECADLRTETGERAYSMNTLARWVASINYWHRAVDHRAPGEYQLVKDTISGLRRTYAAAGDRPVKRVAPLELAEIEHIVTTLRGEAKTWQSRTRERRDSALLLLGFLGAFRRSELSDLQIRDVTIHSSDGLHMRVRRSKTDQTGHGLIKAAPVALTHTVCGPCAYRRWLDVIAAHQAAGRPGIIRLLRTDDEPTGHVCHLPHPQLTDIDVPVFRPIRVNGNLGDTALSGQAIHAVYRRAAHAGGLSPAKIAQLGGHSVRAGFVTEALRNGAQPHEIQRQTGHASPTTVGIYAREHNPLTGNAVTRFAR</sequence>
<evidence type="ECO:0000256" key="3">
    <source>
        <dbReference type="PROSITE-ProRule" id="PRU01248"/>
    </source>
</evidence>
<keyword evidence="7" id="KW-1185">Reference proteome</keyword>
<evidence type="ECO:0000256" key="1">
    <source>
        <dbReference type="ARBA" id="ARBA00023125"/>
    </source>
</evidence>
<dbReference type="InterPro" id="IPR052925">
    <property type="entry name" value="Phage_Integrase-like_Recomb"/>
</dbReference>
<dbReference type="RefSeq" id="WP_193904237.1">
    <property type="nucleotide sequence ID" value="NZ_CP063453.1"/>
</dbReference>
<evidence type="ECO:0000313" key="7">
    <source>
        <dbReference type="Proteomes" id="UP000593818"/>
    </source>
</evidence>
<dbReference type="GO" id="GO:0003677">
    <property type="term" value="F:DNA binding"/>
    <property type="evidence" value="ECO:0007669"/>
    <property type="project" value="UniProtKB-UniRule"/>
</dbReference>